<keyword evidence="4" id="KW-0418">Kinase</keyword>
<keyword evidence="6" id="KW-0119">Carbohydrate metabolism</keyword>
<evidence type="ECO:0000256" key="5">
    <source>
        <dbReference type="ARBA" id="ARBA00022840"/>
    </source>
</evidence>
<evidence type="ECO:0000259" key="8">
    <source>
        <dbReference type="Pfam" id="PF07005"/>
    </source>
</evidence>
<dbReference type="STRING" id="438753.AZC_0174"/>
<dbReference type="InterPro" id="IPR031475">
    <property type="entry name" value="NBD_C"/>
</dbReference>
<dbReference type="EMBL" id="AP009384">
    <property type="protein sequence ID" value="BAF86172.1"/>
    <property type="molecule type" value="Genomic_DNA"/>
</dbReference>
<reference evidence="10 11" key="6">
    <citation type="journal article" date="2011" name="Appl. Environ. Microbiol.">
        <title>Involvement of the azorhizobial chromosome partition gene (parA) in the onset of bacteroid differentiation during Sesbania rostrata stem nodule development.</title>
        <authorList>
            <person name="Liu CT."/>
            <person name="Lee KB."/>
            <person name="Wang YS."/>
            <person name="Peng MH."/>
            <person name="Lee KT."/>
            <person name="Suzuki S."/>
            <person name="Suzuki T."/>
            <person name="Oyaizu H."/>
        </authorList>
    </citation>
    <scope>NUCLEOTIDE SEQUENCE [LARGE SCALE GENOMIC DNA]</scope>
    <source>
        <strain evidence="11">ATCC 43989 / DSM 5975 / JCM 20966 / LMG 6465 / NBRC 14845 / NCIMB 13405 / ORS 571</strain>
    </source>
</reference>
<dbReference type="HOGENOM" id="CLU_029424_0_0_5"/>
<reference evidence="10 11" key="4">
    <citation type="journal article" date="2009" name="Appl. Environ. Microbiol.">
        <title>Comparative genome-wide transcriptional profiling of Azorhizobium caulinodans ORS571 grown under free-living and symbiotic conditions.</title>
        <authorList>
            <person name="Tsukada S."/>
            <person name="Aono T."/>
            <person name="Akiba N."/>
            <person name="Lee KB."/>
            <person name="Liu CT."/>
            <person name="Toyazaki H."/>
            <person name="Oyaizu H."/>
        </authorList>
    </citation>
    <scope>NUCLEOTIDE SEQUENCE [LARGE SCALE GENOMIC DNA]</scope>
    <source>
        <strain evidence="11">ATCC 43989 / DSM 5975 / JCM 20966 / LMG 6465 / NBRC 14845 / NCIMB 13405 / ORS 571</strain>
    </source>
</reference>
<evidence type="ECO:0000256" key="7">
    <source>
        <dbReference type="SAM" id="MobiDB-lite"/>
    </source>
</evidence>
<dbReference type="Proteomes" id="UP000000270">
    <property type="component" value="Chromosome"/>
</dbReference>
<dbReference type="KEGG" id="azc:AZC_0174"/>
<organism evidence="10 11">
    <name type="scientific">Azorhizobium caulinodans (strain ATCC 43989 / DSM 5975 / JCM 20966 / LMG 6465 / NBRC 14845 / NCIMB 13405 / ORS 571)</name>
    <dbReference type="NCBI Taxonomy" id="438753"/>
    <lineage>
        <taxon>Bacteria</taxon>
        <taxon>Pseudomonadati</taxon>
        <taxon>Pseudomonadota</taxon>
        <taxon>Alphaproteobacteria</taxon>
        <taxon>Hyphomicrobiales</taxon>
        <taxon>Xanthobacteraceae</taxon>
        <taxon>Azorhizobium</taxon>
    </lineage>
</organism>
<keyword evidence="2" id="KW-0808">Transferase</keyword>
<reference evidence="10 11" key="5">
    <citation type="journal article" date="2010" name="Appl. Environ. Microbiol.">
        <title>phrR-like gene praR of Azorhizobium caulinodans ORS571 is essential for symbiosis with Sesbania rostrata and is involved in expression of reb genes.</title>
        <authorList>
            <person name="Akiba N."/>
            <person name="Aono T."/>
            <person name="Toyazaki H."/>
            <person name="Sato S."/>
            <person name="Oyaizu H."/>
        </authorList>
    </citation>
    <scope>NUCLEOTIDE SEQUENCE [LARGE SCALE GENOMIC DNA]</scope>
    <source>
        <strain evidence="11">ATCC 43989 / DSM 5975 / JCM 20966 / LMG 6465 / NBRC 14845 / NCIMB 13405 / ORS 571</strain>
    </source>
</reference>
<dbReference type="InterPro" id="IPR042213">
    <property type="entry name" value="NBD_C_sf"/>
</dbReference>
<dbReference type="Gene3D" id="3.40.50.10840">
    <property type="entry name" value="Putative sugar-binding, N-terminal domain"/>
    <property type="match status" value="1"/>
</dbReference>
<evidence type="ECO:0008006" key="12">
    <source>
        <dbReference type="Google" id="ProtNLM"/>
    </source>
</evidence>
<evidence type="ECO:0000256" key="3">
    <source>
        <dbReference type="ARBA" id="ARBA00022741"/>
    </source>
</evidence>
<dbReference type="Pfam" id="PF07005">
    <property type="entry name" value="SBD_N"/>
    <property type="match status" value="1"/>
</dbReference>
<evidence type="ECO:0000256" key="1">
    <source>
        <dbReference type="ARBA" id="ARBA00005715"/>
    </source>
</evidence>
<dbReference type="GO" id="GO:0005524">
    <property type="term" value="F:ATP binding"/>
    <property type="evidence" value="ECO:0007669"/>
    <property type="project" value="UniProtKB-KW"/>
</dbReference>
<evidence type="ECO:0000259" key="9">
    <source>
        <dbReference type="Pfam" id="PF17042"/>
    </source>
</evidence>
<feature type="domain" description="Four-carbon acid sugar kinase nucleotide binding" evidence="9">
    <location>
        <begin position="284"/>
        <end position="377"/>
    </location>
</feature>
<comment type="similarity">
    <text evidence="1">Belongs to the four-carbon acid sugar kinase family.</text>
</comment>
<evidence type="ECO:0000313" key="11">
    <source>
        <dbReference type="Proteomes" id="UP000000270"/>
    </source>
</evidence>
<gene>
    <name evidence="10" type="ordered locus">AZC_0174</name>
</gene>
<keyword evidence="5" id="KW-0067">ATP-binding</keyword>
<dbReference type="Gene3D" id="3.40.980.20">
    <property type="entry name" value="Four-carbon acid sugar kinase, nucleotide binding domain"/>
    <property type="match status" value="1"/>
</dbReference>
<reference evidence="11" key="2">
    <citation type="submission" date="2007-04" db="EMBL/GenBank/DDBJ databases">
        <title>Complete genome sequence of the nitrogen-fixing bacterium Azorhizobium caulinodans ORS571.</title>
        <authorList>
            <person name="Lee K.B."/>
            <person name="Backer P.D."/>
            <person name="Aono T."/>
            <person name="Liu C.T."/>
            <person name="Suzuki S."/>
            <person name="Suzuki T."/>
            <person name="Kaneko T."/>
            <person name="Yamada M."/>
            <person name="Tabata S."/>
            <person name="Kupfer D.M."/>
            <person name="Najar F.Z."/>
            <person name="Wiley G.B."/>
            <person name="Roe B."/>
            <person name="Binnewies T."/>
            <person name="Ussery D."/>
            <person name="Vereecke D."/>
            <person name="Gevers D."/>
            <person name="Holsters M."/>
            <person name="Oyaizu H."/>
        </authorList>
    </citation>
    <scope>NUCLEOTIDE SEQUENCE [LARGE SCALE GENOMIC DNA]</scope>
    <source>
        <strain evidence="11">ATCC 43989 / DSM 5975 / JCM 20966 / LMG 6465 / NBRC 14845 / NCIMB 13405 / ORS 571</strain>
    </source>
</reference>
<keyword evidence="11" id="KW-1185">Reference proteome</keyword>
<dbReference type="GO" id="GO:0016301">
    <property type="term" value="F:kinase activity"/>
    <property type="evidence" value="ECO:0007669"/>
    <property type="project" value="UniProtKB-KW"/>
</dbReference>
<reference evidence="10 11" key="3">
    <citation type="journal article" date="2008" name="BMC Genomics">
        <title>The genome of the versatile nitrogen fixer Azorhizobium caulinodans ORS571.</title>
        <authorList>
            <person name="Lee KB."/>
            <person name="Backer P.D."/>
            <person name="Aono T."/>
            <person name="Liu CT."/>
            <person name="Suzuki S."/>
            <person name="Suzuki T."/>
            <person name="Kaneko T."/>
            <person name="Yamada M."/>
            <person name="Tabata S."/>
            <person name="Kupfer D.M."/>
            <person name="Najar F.Z."/>
            <person name="Wiley G.B."/>
            <person name="Roe B."/>
            <person name="Binnewies T.T."/>
            <person name="Ussery D.W."/>
            <person name="D'Haeze W."/>
            <person name="Herder J.D."/>
            <person name="Gevers D."/>
            <person name="Vereecke D."/>
            <person name="Holsters M."/>
            <person name="Oyaizu H."/>
        </authorList>
    </citation>
    <scope>NUCLEOTIDE SEQUENCE [LARGE SCALE GENOMIC DNA]</scope>
    <source>
        <strain evidence="11">ATCC 43989 / DSM 5975 / JCM 20966 / LMG 6465 / NBRC 14845 / NCIMB 13405 / ORS 571</strain>
    </source>
</reference>
<dbReference type="InterPro" id="IPR037051">
    <property type="entry name" value="4-carb_acid_sugar_kinase_N_sf"/>
</dbReference>
<feature type="domain" description="Four-carbon acid sugar kinase N-terminal" evidence="8">
    <location>
        <begin position="28"/>
        <end position="151"/>
    </location>
</feature>
<dbReference type="eggNOG" id="COG3395">
    <property type="taxonomic scope" value="Bacteria"/>
</dbReference>
<evidence type="ECO:0000256" key="2">
    <source>
        <dbReference type="ARBA" id="ARBA00022679"/>
    </source>
</evidence>
<evidence type="ECO:0000256" key="6">
    <source>
        <dbReference type="ARBA" id="ARBA00023277"/>
    </source>
</evidence>
<dbReference type="InterPro" id="IPR010737">
    <property type="entry name" value="4-carb_acid_sugar_kinase_N"/>
</dbReference>
<name>A8IH51_AZOC5</name>
<accession>A8IH51</accession>
<dbReference type="AlphaFoldDB" id="A8IH51"/>
<evidence type="ECO:0000256" key="4">
    <source>
        <dbReference type="ARBA" id="ARBA00022777"/>
    </source>
</evidence>
<feature type="region of interest" description="Disordered" evidence="7">
    <location>
        <begin position="1"/>
        <end position="21"/>
    </location>
</feature>
<keyword evidence="3" id="KW-0547">Nucleotide-binding</keyword>
<sequence>MEDNVVGRPQDHTSALDRGTPPMTGLRLVADDLTGALDAAIAFVTPGQHVPVYWNAPPSVAPSRLSIDSGTRETDAASARARVAALLRNITPDADTLFFAKLDSLLRGQAAAEIAAWMEALQPRRCIIAPAFPRQGRVTRGGIQYLCRDGAERPVGADLRATLEAEGHPVHLRRPGEAMPEGVSLWDSETDTDLAQIVAAGRPADGTTLWCGSGGLAAALTGHPSGIDVAPRTLPRPILGLFGTNHPVTVAQLAACGDAVLALSADGPDNAAALGNKLAADGVALARLALPEGTPRPVAAARIAEAFSSLVAQLDPPGTLIVSGGETLRSLCAALGAERLDLYGQIESGVPCSILRGGRFDGVHIISKSGAFGAPSLLRRLTETSEGDDA</sequence>
<reference evidence="10 11" key="1">
    <citation type="journal article" date="2007" name="Appl. Environ. Microbiol.">
        <title>Rhizobial factors required for stem nodule maturation and maintenance in Sesbania rostrata-Azorhizobium caulinodans ORS571 symbiosis.</title>
        <authorList>
            <person name="Suzuki S."/>
            <person name="Aono T."/>
            <person name="Lee KB."/>
            <person name="Suzuki T."/>
            <person name="Liu CT."/>
            <person name="Miwa H."/>
            <person name="Wakao S."/>
            <person name="Iki T."/>
            <person name="Oyaizu H."/>
        </authorList>
    </citation>
    <scope>NUCLEOTIDE SEQUENCE [LARGE SCALE GENOMIC DNA]</scope>
    <source>
        <strain evidence="11">ATCC 43989 / DSM 5975 / JCM 20966 / LMG 6465 / NBRC 14845 / NCIMB 13405 / ORS 571</strain>
    </source>
</reference>
<evidence type="ECO:0000313" key="10">
    <source>
        <dbReference type="EMBL" id="BAF86172.1"/>
    </source>
</evidence>
<proteinExistence type="inferred from homology"/>
<protein>
    <recommendedName>
        <fullName evidence="12">Hrp-dependent type III effector protein</fullName>
    </recommendedName>
</protein>
<dbReference type="Pfam" id="PF17042">
    <property type="entry name" value="NBD_C"/>
    <property type="match status" value="1"/>
</dbReference>
<dbReference type="SUPFAM" id="SSF142764">
    <property type="entry name" value="YgbK-like"/>
    <property type="match status" value="1"/>
</dbReference>